<sequence length="524" mass="56093">MGNILHTADPPADWAATSFDDRAWPRLRGPFVGGDLGRVDKYYGAGQAMICVRGKFGVTDPAGVKRLLLSARYTGGIVVYLNGKEVFRGHLPAGRITAAAQAEAYPKEAYVGAGGKLLARVARTDTEGRRRLGLRTGRRTGPVAIAPTLLRKGVNVLGVAVYRSALRPEAISAAKKRVHWPHIGLHSVRLVAEGNGATPNVDRPAGVQVWNADPHRPLSVADYGDPNEPPSPIRLVSPRNGLASGQVVVSSTSRIRGLRASASELVRSGGGRISAARLTVRYAVGGALDGAIRRTGLGLDYPRWVRLSIFAALADAPPEEVKPEALKTRPAARAAIGLAPRMTPAAVQPVWVTANVPRDVPAGVYRGTLTIRADGIAETKVPVELTAADWTLPDTRDFRTVVSLYQSAETVAAHYKVPMWSARHMALMDRSWRLAGMLGNNTLMVPLVGQTMFGNDESWVPWIKADGGGYTYDFSGRPSGTTAADWENRPVNFVSWGDAARFANWLHNGQPTGILTGDPVLDAG</sequence>
<dbReference type="InterPro" id="IPR025150">
    <property type="entry name" value="GH123_cat"/>
</dbReference>
<feature type="non-terminal residue" evidence="3">
    <location>
        <position position="524"/>
    </location>
</feature>
<dbReference type="Pfam" id="PF13320">
    <property type="entry name" value="GH123_cat"/>
    <property type="match status" value="1"/>
</dbReference>
<reference evidence="3" key="1">
    <citation type="journal article" date="2015" name="Nature">
        <title>Complex archaea that bridge the gap between prokaryotes and eukaryotes.</title>
        <authorList>
            <person name="Spang A."/>
            <person name="Saw J.H."/>
            <person name="Jorgensen S.L."/>
            <person name="Zaremba-Niedzwiedzka K."/>
            <person name="Martijn J."/>
            <person name="Lind A.E."/>
            <person name="van Eijk R."/>
            <person name="Schleper C."/>
            <person name="Guy L."/>
            <person name="Ettema T.J."/>
        </authorList>
    </citation>
    <scope>NUCLEOTIDE SEQUENCE</scope>
</reference>
<dbReference type="AlphaFoldDB" id="A0A0F9D6F0"/>
<gene>
    <name evidence="3" type="ORF">LCGC14_2317320</name>
</gene>
<feature type="domain" description="Glycoside hydrolase 123 N-terminal" evidence="2">
    <location>
        <begin position="244"/>
        <end position="372"/>
    </location>
</feature>
<evidence type="ECO:0008006" key="4">
    <source>
        <dbReference type="Google" id="ProtNLM"/>
    </source>
</evidence>
<organism evidence="3">
    <name type="scientific">marine sediment metagenome</name>
    <dbReference type="NCBI Taxonomy" id="412755"/>
    <lineage>
        <taxon>unclassified sequences</taxon>
        <taxon>metagenomes</taxon>
        <taxon>ecological metagenomes</taxon>
    </lineage>
</organism>
<accession>A0A0F9D6F0</accession>
<proteinExistence type="predicted"/>
<dbReference type="EMBL" id="LAZR01033022">
    <property type="protein sequence ID" value="KKL49256.1"/>
    <property type="molecule type" value="Genomic_DNA"/>
</dbReference>
<dbReference type="Pfam" id="PF22680">
    <property type="entry name" value="Glyco_hydro_123_N_2"/>
    <property type="match status" value="1"/>
</dbReference>
<dbReference type="Gene3D" id="2.60.120.260">
    <property type="entry name" value="Galactose-binding domain-like"/>
    <property type="match status" value="1"/>
</dbReference>
<comment type="caution">
    <text evidence="3">The sequence shown here is derived from an EMBL/GenBank/DDBJ whole genome shotgun (WGS) entry which is preliminary data.</text>
</comment>
<evidence type="ECO:0000259" key="1">
    <source>
        <dbReference type="Pfam" id="PF13320"/>
    </source>
</evidence>
<name>A0A0F9D6F0_9ZZZZ</name>
<protein>
    <recommendedName>
        <fullName evidence="4">Sulfatase-modifying factor enzyme domain-containing protein</fullName>
    </recommendedName>
</protein>
<dbReference type="InterPro" id="IPR053850">
    <property type="entry name" value="Glyco_hydro_123_N_2"/>
</dbReference>
<evidence type="ECO:0000313" key="3">
    <source>
        <dbReference type="EMBL" id="KKL49256.1"/>
    </source>
</evidence>
<feature type="domain" description="Glycoside hydrolase 123 catalytic" evidence="1">
    <location>
        <begin position="406"/>
        <end position="475"/>
    </location>
</feature>
<evidence type="ECO:0000259" key="2">
    <source>
        <dbReference type="Pfam" id="PF22680"/>
    </source>
</evidence>